<feature type="compositionally biased region" description="Basic residues" evidence="1">
    <location>
        <begin position="111"/>
        <end position="123"/>
    </location>
</feature>
<protein>
    <submittedName>
        <fullName evidence="3">Translation initiation factor IF-2-like</fullName>
    </submittedName>
</protein>
<feature type="compositionally biased region" description="Low complexity" evidence="1">
    <location>
        <begin position="20"/>
        <end position="37"/>
    </location>
</feature>
<dbReference type="GeneID" id="120324532"/>
<reference evidence="3" key="1">
    <citation type="submission" date="2025-08" db="UniProtKB">
        <authorList>
            <consortium name="RefSeq"/>
        </authorList>
    </citation>
    <scope>IDENTIFICATION</scope>
    <source>
        <tissue evidence="3">Muscle</tissue>
    </source>
</reference>
<proteinExistence type="predicted"/>
<evidence type="ECO:0000313" key="3">
    <source>
        <dbReference type="RefSeq" id="XP_039243545.1"/>
    </source>
</evidence>
<dbReference type="InParanoid" id="A0A7R5KSL6"/>
<evidence type="ECO:0000313" key="2">
    <source>
        <dbReference type="Proteomes" id="UP000504627"/>
    </source>
</evidence>
<accession>A0A7R5KSL6</accession>
<feature type="compositionally biased region" description="Low complexity" evidence="1">
    <location>
        <begin position="65"/>
        <end position="77"/>
    </location>
</feature>
<evidence type="ECO:0000256" key="1">
    <source>
        <dbReference type="SAM" id="MobiDB-lite"/>
    </source>
</evidence>
<sequence length="142" mass="15167">MWGPRSPPGQGALPALQGDAAASGPAEAPWAEPAHTPAPRRRLWRREGAGSALAAPGPGAPRPPQAAARPAQPPGQRSLRRPRWRRQDLSGVGSGPAGRSEQVGTTEPAGRLRHWKSRARRPRSGCVSVRLVRVKNKAWLMP</sequence>
<name>A0A7R5KSL6_9PASS</name>
<dbReference type="RefSeq" id="XP_039243545.1">
    <property type="nucleotide sequence ID" value="XM_039387611.1"/>
</dbReference>
<dbReference type="Proteomes" id="UP000504627">
    <property type="component" value="Unplaced"/>
</dbReference>
<organism evidence="2 3">
    <name type="scientific">Pipra filicauda</name>
    <name type="common">Wire-tailed manakin</name>
    <dbReference type="NCBI Taxonomy" id="649802"/>
    <lineage>
        <taxon>Eukaryota</taxon>
        <taxon>Metazoa</taxon>
        <taxon>Chordata</taxon>
        <taxon>Craniata</taxon>
        <taxon>Vertebrata</taxon>
        <taxon>Euteleostomi</taxon>
        <taxon>Archelosauria</taxon>
        <taxon>Archosauria</taxon>
        <taxon>Dinosauria</taxon>
        <taxon>Saurischia</taxon>
        <taxon>Theropoda</taxon>
        <taxon>Coelurosauria</taxon>
        <taxon>Aves</taxon>
        <taxon>Neognathae</taxon>
        <taxon>Neoaves</taxon>
        <taxon>Telluraves</taxon>
        <taxon>Australaves</taxon>
        <taxon>Passeriformes</taxon>
        <taxon>Pipridae</taxon>
        <taxon>Pipra</taxon>
    </lineage>
</organism>
<dbReference type="AlphaFoldDB" id="A0A7R5KSL6"/>
<feature type="region of interest" description="Disordered" evidence="1">
    <location>
        <begin position="1"/>
        <end position="127"/>
    </location>
</feature>
<gene>
    <name evidence="3" type="primary">LOC120324532</name>
</gene>
<keyword evidence="2" id="KW-1185">Reference proteome</keyword>